<dbReference type="Gene3D" id="3.40.1050.10">
    <property type="entry name" value="Carbonic anhydrase"/>
    <property type="match status" value="1"/>
</dbReference>
<dbReference type="InterPro" id="IPR027417">
    <property type="entry name" value="P-loop_NTPase"/>
</dbReference>
<evidence type="ECO:0000256" key="9">
    <source>
        <dbReference type="ARBA" id="ARBA00023136"/>
    </source>
</evidence>
<dbReference type="InterPro" id="IPR017871">
    <property type="entry name" value="ABC_transporter-like_CS"/>
</dbReference>
<dbReference type="SUPFAM" id="SSF90123">
    <property type="entry name" value="ABC transporter transmembrane region"/>
    <property type="match status" value="1"/>
</dbReference>
<organism evidence="13 14">
    <name type="scientific">Phellinidium pouzarii</name>
    <dbReference type="NCBI Taxonomy" id="167371"/>
    <lineage>
        <taxon>Eukaryota</taxon>
        <taxon>Fungi</taxon>
        <taxon>Dikarya</taxon>
        <taxon>Basidiomycota</taxon>
        <taxon>Agaricomycotina</taxon>
        <taxon>Agaricomycetes</taxon>
        <taxon>Hymenochaetales</taxon>
        <taxon>Hymenochaetaceae</taxon>
        <taxon>Phellinidium</taxon>
    </lineage>
</organism>
<evidence type="ECO:0000256" key="8">
    <source>
        <dbReference type="ARBA" id="ARBA00022989"/>
    </source>
</evidence>
<dbReference type="CDD" id="cd03223">
    <property type="entry name" value="ABCD_peroxisomal_ALDP"/>
    <property type="match status" value="1"/>
</dbReference>
<keyword evidence="5" id="KW-0812">Transmembrane</keyword>
<evidence type="ECO:0008006" key="15">
    <source>
        <dbReference type="Google" id="ProtNLM"/>
    </source>
</evidence>
<keyword evidence="8" id="KW-1133">Transmembrane helix</keyword>
<dbReference type="FunFam" id="3.40.50.300:FF:000636">
    <property type="entry name" value="ATP-binding cassette sub-family D member 3"/>
    <property type="match status" value="1"/>
</dbReference>
<dbReference type="GO" id="GO:0007031">
    <property type="term" value="P:peroxisome organization"/>
    <property type="evidence" value="ECO:0007669"/>
    <property type="project" value="TreeGrafter"/>
</dbReference>
<proteinExistence type="inferred from homology"/>
<keyword evidence="9" id="KW-0472">Membrane</keyword>
<dbReference type="InterPro" id="IPR001765">
    <property type="entry name" value="Carbonic_anhydrase"/>
</dbReference>
<evidence type="ECO:0000256" key="3">
    <source>
        <dbReference type="ARBA" id="ARBA00008575"/>
    </source>
</evidence>
<dbReference type="InterPro" id="IPR036874">
    <property type="entry name" value="Carbonic_anhydrase_sf"/>
</dbReference>
<dbReference type="InterPro" id="IPR023214">
    <property type="entry name" value="HAD_sf"/>
</dbReference>
<dbReference type="InterPro" id="IPR003593">
    <property type="entry name" value="AAA+_ATPase"/>
</dbReference>
<dbReference type="GO" id="GO:0005778">
    <property type="term" value="C:peroxisomal membrane"/>
    <property type="evidence" value="ECO:0007669"/>
    <property type="project" value="UniProtKB-SubCell"/>
</dbReference>
<dbReference type="PROSITE" id="PS50929">
    <property type="entry name" value="ABC_TM1F"/>
    <property type="match status" value="1"/>
</dbReference>
<keyword evidence="7" id="KW-0067">ATP-binding</keyword>
<dbReference type="GO" id="GO:0005324">
    <property type="term" value="F:long-chain fatty acid transmembrane transporter activity"/>
    <property type="evidence" value="ECO:0007669"/>
    <property type="project" value="TreeGrafter"/>
</dbReference>
<keyword evidence="10" id="KW-0862">Zinc</keyword>
<dbReference type="OrthoDB" id="422637at2759"/>
<dbReference type="SMART" id="SM00382">
    <property type="entry name" value="AAA"/>
    <property type="match status" value="1"/>
</dbReference>
<keyword evidence="14" id="KW-1185">Reference proteome</keyword>
<dbReference type="Pfam" id="PF06472">
    <property type="entry name" value="ABC_membrane_2"/>
    <property type="match status" value="1"/>
</dbReference>
<dbReference type="GO" id="GO:0004089">
    <property type="term" value="F:carbonate dehydratase activity"/>
    <property type="evidence" value="ECO:0007669"/>
    <property type="project" value="InterPro"/>
</dbReference>
<dbReference type="GO" id="GO:0016887">
    <property type="term" value="F:ATP hydrolysis activity"/>
    <property type="evidence" value="ECO:0007669"/>
    <property type="project" value="InterPro"/>
</dbReference>
<comment type="caution">
    <text evidence="13">The sequence shown here is derived from an EMBL/GenBank/DDBJ whole genome shotgun (WGS) entry which is preliminary data.</text>
</comment>
<feature type="domain" description="ABC transmembrane type-1" evidence="12">
    <location>
        <begin position="507"/>
        <end position="752"/>
    </location>
</feature>
<dbReference type="AlphaFoldDB" id="A0A4V6S145"/>
<evidence type="ECO:0000256" key="4">
    <source>
        <dbReference type="ARBA" id="ARBA00022448"/>
    </source>
</evidence>
<dbReference type="SMART" id="SM00947">
    <property type="entry name" value="Pro_CA"/>
    <property type="match status" value="1"/>
</dbReference>
<dbReference type="Gene3D" id="3.40.50.1000">
    <property type="entry name" value="HAD superfamily/HAD-like"/>
    <property type="match status" value="1"/>
</dbReference>
<evidence type="ECO:0000313" key="13">
    <source>
        <dbReference type="EMBL" id="THH04153.1"/>
    </source>
</evidence>
<dbReference type="InterPro" id="IPR036640">
    <property type="entry name" value="ABC1_TM_sf"/>
</dbReference>
<dbReference type="InterPro" id="IPR003439">
    <property type="entry name" value="ABC_transporter-like_ATP-bd"/>
</dbReference>
<keyword evidence="4" id="KW-0813">Transport</keyword>
<protein>
    <recommendedName>
        <fullName evidence="15">ABC transporter domain-containing protein</fullName>
    </recommendedName>
</protein>
<evidence type="ECO:0000313" key="14">
    <source>
        <dbReference type="Proteomes" id="UP000308199"/>
    </source>
</evidence>
<dbReference type="GO" id="GO:0015910">
    <property type="term" value="P:long-chain fatty acid import into peroxisome"/>
    <property type="evidence" value="ECO:0007669"/>
    <property type="project" value="TreeGrafter"/>
</dbReference>
<dbReference type="EMBL" id="SGPK01000370">
    <property type="protein sequence ID" value="THH04153.1"/>
    <property type="molecule type" value="Genomic_DNA"/>
</dbReference>
<keyword evidence="10" id="KW-0479">Metal-binding</keyword>
<comment type="similarity">
    <text evidence="2">Belongs to the beta-class carbonic anhydrase family.</text>
</comment>
<dbReference type="InterPro" id="IPR036412">
    <property type="entry name" value="HAD-like_sf"/>
</dbReference>
<dbReference type="SUPFAM" id="SSF53056">
    <property type="entry name" value="beta-carbonic anhydrase, cab"/>
    <property type="match status" value="1"/>
</dbReference>
<evidence type="ECO:0000256" key="7">
    <source>
        <dbReference type="ARBA" id="ARBA00022840"/>
    </source>
</evidence>
<dbReference type="InterPro" id="IPR011527">
    <property type="entry name" value="ABC1_TM_dom"/>
</dbReference>
<comment type="cofactor">
    <cofactor evidence="10">
        <name>Zn(2+)</name>
        <dbReference type="ChEBI" id="CHEBI:29105"/>
    </cofactor>
    <text evidence="10">Binds 1 zinc ion per subunit.</text>
</comment>
<comment type="similarity">
    <text evidence="3">Belongs to the ABC transporter superfamily. ABCD family. Peroxisomal fatty acyl CoA transporter (TC 3.A.1.203) subfamily.</text>
</comment>
<dbReference type="SUPFAM" id="SSF56784">
    <property type="entry name" value="HAD-like"/>
    <property type="match status" value="1"/>
</dbReference>
<dbReference type="PROSITE" id="PS50893">
    <property type="entry name" value="ABC_TRANSPORTER_2"/>
    <property type="match status" value="1"/>
</dbReference>
<evidence type="ECO:0000256" key="5">
    <source>
        <dbReference type="ARBA" id="ARBA00022692"/>
    </source>
</evidence>
<reference evidence="13 14" key="1">
    <citation type="submission" date="2019-02" db="EMBL/GenBank/DDBJ databases">
        <title>Genome sequencing of the rare red list fungi Phellinidium pouzarii.</title>
        <authorList>
            <person name="Buettner E."/>
            <person name="Kellner H."/>
        </authorList>
    </citation>
    <scope>NUCLEOTIDE SEQUENCE [LARGE SCALE GENOMIC DNA]</scope>
    <source>
        <strain evidence="13 14">DSM 108285</strain>
    </source>
</reference>
<dbReference type="InterPro" id="IPR050835">
    <property type="entry name" value="ABC_transporter_sub-D"/>
</dbReference>
<sequence>MSVYLSFPSANEKYVANFADKGSLPLPPGKRLAIVTCMDARVNPAASLGINEGDAHVIRNAGGIAKDALRSIIISQQLLGTREIAVFHHTDCGMLTFKDADLQATLKDKYPTSASDIDSIDFLSFPQLEKSVEGDVEYLKKHPLVLQESTITGWVYEVNTGKVRRVVIRLDNISHRSVTFHLRAAASCTLVFTTSSMPEAPVIAVDLDDVLSQTNQAVADYYHYWKNPYWGTPKDTHAKVKLYYATSIMTPIPVPGALEGVRTLKHLGYKLVIVTARHEEEQVLTQKWLDQKEKTCIDIFDEMVCTGQFLKDDEGNEVHFKVGKAEVCHRLKAELLVDDSAENALACAQEASPQIKVLLFGDYSWNKRISRLDHPKDHLGFNERLEFENRREWWKEEDVDNELPENVTRAKNWNEVVAPVVQRALTVGFVLYILLNSYRSVSGKAFFMKTKEKVKGKGKSDKKQANLKHGRVAVDAVFFERLSKILRICLPGLRSKEALLLFYHSSLLIFRTAISLYVAALDGRIVASLVRAQPLPFLFNILRWLLVAIPATACNSLLSYIQDKLVIAYRTRLTEEVMKQYLGDENDKTKIFYKMSNLDDRIQNPDQMITVDIQRFSTHLAAMYANLAKPVLDVILYNYQLSQNVGAEGLVLLIGLVQASAALLRFVTPPFGKYAAEEAQLSGQLRHSHSQLAEYSEEIAFFAGEETEKMLIERDYFGLIKHMNRVLRIKLWHGIAEEGIIKWLWVIPVIAGYLCNSNLLQASGLYNQSTSSTVVIWFDHSIQEKRIYTNYLIQFKDAFGRVMYSYKDLSELAGYTARVWQLFDTMSDIVKGKFEKALVSSAMDGENAMILKCRGKVIDSDDIEFENVPIVTPNGDVLVKSLSFYVKQGQHLLIVGPNGCGKSSLFRILGGLWPVYGGIVHKPLASDFVLIPQRPYLCLGTFRDQVIYPHSKEFMLARGVGDDDLLSILAVVQMDHIVEREGGWDAARDWRDALSGGDQQKIAWARLFYHKPKFAILDEATSLVPLDVETKMMENATQLGITLLTVSHRPSLWKYHAMILHYDGQGGYVFTKLDAEKRLALQDEKQSLEAKLLEVPKMKARLAELRAAAVEEST</sequence>
<dbReference type="Gene3D" id="3.40.50.300">
    <property type="entry name" value="P-loop containing nucleotide triphosphate hydrolases"/>
    <property type="match status" value="1"/>
</dbReference>
<feature type="binding site" evidence="10">
    <location>
        <position position="37"/>
    </location>
    <ligand>
        <name>Zn(2+)</name>
        <dbReference type="ChEBI" id="CHEBI:29105"/>
    </ligand>
</feature>
<feature type="binding site" evidence="10">
    <location>
        <position position="39"/>
    </location>
    <ligand>
        <name>Zn(2+)</name>
        <dbReference type="ChEBI" id="CHEBI:29105"/>
    </ligand>
</feature>
<dbReference type="SUPFAM" id="SSF52540">
    <property type="entry name" value="P-loop containing nucleoside triphosphate hydrolases"/>
    <property type="match status" value="1"/>
</dbReference>
<dbReference type="GO" id="GO:0042760">
    <property type="term" value="P:very long-chain fatty acid catabolic process"/>
    <property type="evidence" value="ECO:0007669"/>
    <property type="project" value="TreeGrafter"/>
</dbReference>
<dbReference type="PANTHER" id="PTHR11384:SF69">
    <property type="entry name" value="PEROXISOMAL LONG-CHAIN FATTY ACID IMPORT PROTEIN 1"/>
    <property type="match status" value="1"/>
</dbReference>
<evidence type="ECO:0000256" key="2">
    <source>
        <dbReference type="ARBA" id="ARBA00006217"/>
    </source>
</evidence>
<dbReference type="Proteomes" id="UP000308199">
    <property type="component" value="Unassembled WGS sequence"/>
</dbReference>
<evidence type="ECO:0000259" key="11">
    <source>
        <dbReference type="PROSITE" id="PS50893"/>
    </source>
</evidence>
<dbReference type="GO" id="GO:0140359">
    <property type="term" value="F:ABC-type transporter activity"/>
    <property type="evidence" value="ECO:0007669"/>
    <property type="project" value="InterPro"/>
</dbReference>
<evidence type="ECO:0000259" key="12">
    <source>
        <dbReference type="PROSITE" id="PS50929"/>
    </source>
</evidence>
<feature type="domain" description="ABC transporter" evidence="11">
    <location>
        <begin position="863"/>
        <end position="1108"/>
    </location>
</feature>
<dbReference type="PANTHER" id="PTHR11384">
    <property type="entry name" value="ATP-BINDING CASSETTE, SUB-FAMILY D MEMBER"/>
    <property type="match status" value="1"/>
</dbReference>
<keyword evidence="6" id="KW-0547">Nucleotide-binding</keyword>
<dbReference type="GO" id="GO:0008270">
    <property type="term" value="F:zinc ion binding"/>
    <property type="evidence" value="ECO:0007669"/>
    <property type="project" value="InterPro"/>
</dbReference>
<dbReference type="GO" id="GO:0006635">
    <property type="term" value="P:fatty acid beta-oxidation"/>
    <property type="evidence" value="ECO:0007669"/>
    <property type="project" value="TreeGrafter"/>
</dbReference>
<comment type="subcellular location">
    <subcellularLocation>
        <location evidence="1">Peroxisome membrane</location>
        <topology evidence="1">Multi-pass membrane protein</topology>
    </subcellularLocation>
</comment>
<evidence type="ECO:0000256" key="10">
    <source>
        <dbReference type="PIRSR" id="PIRSR601765-1"/>
    </source>
</evidence>
<feature type="binding site" evidence="10">
    <location>
        <position position="89"/>
    </location>
    <ligand>
        <name>Zn(2+)</name>
        <dbReference type="ChEBI" id="CHEBI:29105"/>
    </ligand>
</feature>
<dbReference type="Pfam" id="PF00484">
    <property type="entry name" value="Pro_CA"/>
    <property type="match status" value="1"/>
</dbReference>
<dbReference type="Pfam" id="PF00005">
    <property type="entry name" value="ABC_tran"/>
    <property type="match status" value="1"/>
</dbReference>
<dbReference type="Gene3D" id="1.20.1560.10">
    <property type="entry name" value="ABC transporter type 1, transmembrane domain"/>
    <property type="match status" value="1"/>
</dbReference>
<evidence type="ECO:0000256" key="1">
    <source>
        <dbReference type="ARBA" id="ARBA00004585"/>
    </source>
</evidence>
<dbReference type="GO" id="GO:0005524">
    <property type="term" value="F:ATP binding"/>
    <property type="evidence" value="ECO:0007669"/>
    <property type="project" value="UniProtKB-KW"/>
</dbReference>
<evidence type="ECO:0000256" key="6">
    <source>
        <dbReference type="ARBA" id="ARBA00022741"/>
    </source>
</evidence>
<name>A0A4V6S145_9AGAM</name>
<accession>A0A4V6S145</accession>
<dbReference type="PROSITE" id="PS00211">
    <property type="entry name" value="ABC_TRANSPORTER_1"/>
    <property type="match status" value="1"/>
</dbReference>
<feature type="binding site" evidence="10">
    <location>
        <position position="92"/>
    </location>
    <ligand>
        <name>Zn(2+)</name>
        <dbReference type="ChEBI" id="CHEBI:29105"/>
    </ligand>
</feature>
<gene>
    <name evidence="13" type="ORF">EW145_g5736</name>
</gene>
<dbReference type="CDD" id="cd03379">
    <property type="entry name" value="beta_CA_cladeD"/>
    <property type="match status" value="1"/>
</dbReference>